<gene>
    <name evidence="2" type="ORF">AN1_LOCUS3618</name>
</gene>
<evidence type="ECO:0000256" key="1">
    <source>
        <dbReference type="SAM" id="MobiDB-lite"/>
    </source>
</evidence>
<reference evidence="2 3" key="1">
    <citation type="submission" date="2019-11" db="EMBL/GenBank/DDBJ databases">
        <authorList>
            <person name="Jiao W.-B."/>
            <person name="Schneeberger K."/>
        </authorList>
    </citation>
    <scope>NUCLEOTIDE SEQUENCE [LARGE SCALE GENOMIC DNA]</scope>
    <source>
        <strain evidence="3">cv. An-1</strain>
    </source>
</reference>
<evidence type="ECO:0000313" key="3">
    <source>
        <dbReference type="Proteomes" id="UP000426265"/>
    </source>
</evidence>
<evidence type="ECO:0000313" key="2">
    <source>
        <dbReference type="EMBL" id="VYS48135.1"/>
    </source>
</evidence>
<proteinExistence type="predicted"/>
<name>A0A654EGX9_ARATH</name>
<feature type="compositionally biased region" description="Low complexity" evidence="1">
    <location>
        <begin position="100"/>
        <end position="112"/>
    </location>
</feature>
<sequence length="204" mass="22978">MTRLLPYKGGDFLGPDFLTFIDLCVQVRGIPLPYLSELTVSFIAGTLGPILEMEFNQDTSTYVAFIRVKIRLVFIDRLRFFRREEAAASNTITDQTHMTSSNSSDISPASPISQPPLPASLPSHDSYFDAGIQASRLVNPRAISQHHFSSSYSDFKGKEKAKIKIGECSKRKKDKQVDSGTERYIRPCRKDQEIRFYPVLGQPP</sequence>
<dbReference type="EMBL" id="CACRSJ010000104">
    <property type="protein sequence ID" value="VYS48135.1"/>
    <property type="molecule type" value="Genomic_DNA"/>
</dbReference>
<protein>
    <submittedName>
        <fullName evidence="2">Uncharacterized protein</fullName>
    </submittedName>
</protein>
<dbReference type="Proteomes" id="UP000426265">
    <property type="component" value="Unassembled WGS sequence"/>
</dbReference>
<organism evidence="2 3">
    <name type="scientific">Arabidopsis thaliana</name>
    <name type="common">Mouse-ear cress</name>
    <dbReference type="NCBI Taxonomy" id="3702"/>
    <lineage>
        <taxon>Eukaryota</taxon>
        <taxon>Viridiplantae</taxon>
        <taxon>Streptophyta</taxon>
        <taxon>Embryophyta</taxon>
        <taxon>Tracheophyta</taxon>
        <taxon>Spermatophyta</taxon>
        <taxon>Magnoliopsida</taxon>
        <taxon>eudicotyledons</taxon>
        <taxon>Gunneridae</taxon>
        <taxon>Pentapetalae</taxon>
        <taxon>rosids</taxon>
        <taxon>malvids</taxon>
        <taxon>Brassicales</taxon>
        <taxon>Brassicaceae</taxon>
        <taxon>Camelineae</taxon>
        <taxon>Arabidopsis</taxon>
    </lineage>
</organism>
<feature type="region of interest" description="Disordered" evidence="1">
    <location>
        <begin position="91"/>
        <end position="116"/>
    </location>
</feature>
<accession>A0A654EGX9</accession>
<dbReference type="AlphaFoldDB" id="A0A654EGX9"/>
<dbReference type="ExpressionAtlas" id="A0A654EGX9">
    <property type="expression patterns" value="baseline"/>
</dbReference>